<dbReference type="AlphaFoldDB" id="A0A0N5AYB3"/>
<accession>A0A0N5AYB3</accession>
<dbReference type="PANTHER" id="PTHR46163:SF5">
    <property type="entry name" value="TYROSINE-PROTEIN PHOSPHATASE"/>
    <property type="match status" value="1"/>
</dbReference>
<dbReference type="InterPro" id="IPR000387">
    <property type="entry name" value="Tyr_Pase_dom"/>
</dbReference>
<dbReference type="Proteomes" id="UP000046393">
    <property type="component" value="Unplaced"/>
</dbReference>
<dbReference type="WBParaSite" id="SMUV_0000995001-mRNA-1">
    <property type="protein sequence ID" value="SMUV_0000995001-mRNA-1"/>
    <property type="gene ID" value="SMUV_0000995001"/>
</dbReference>
<evidence type="ECO:0000259" key="1">
    <source>
        <dbReference type="PROSITE" id="PS50055"/>
    </source>
</evidence>
<dbReference type="PROSITE" id="PS50055">
    <property type="entry name" value="TYR_PHOSPHATASE_PTP"/>
    <property type="match status" value="1"/>
</dbReference>
<dbReference type="PANTHER" id="PTHR46163">
    <property type="entry name" value="TYROSINE-PROTEIN PHOSPHATASE-RELATED"/>
    <property type="match status" value="1"/>
</dbReference>
<evidence type="ECO:0000313" key="3">
    <source>
        <dbReference type="Proteomes" id="UP000046393"/>
    </source>
</evidence>
<dbReference type="PRINTS" id="PR00700">
    <property type="entry name" value="PRTYPHPHTASE"/>
</dbReference>
<dbReference type="InterPro" id="IPR003595">
    <property type="entry name" value="Tyr_Pase_cat"/>
</dbReference>
<dbReference type="InterPro" id="IPR029021">
    <property type="entry name" value="Prot-tyrosine_phosphatase-like"/>
</dbReference>
<sequence>MSSAQDPALDKIVSKFGNRVREALLTASDAISNVISTNEQVVMYSSPVESMSHFVKEMDQKGVAGLMNDYHKIENDSCNFVNHTAFTLNMMKNRYSDVYCIDETRVHLTLGDRIGDYIHANYVDFPELENKFICTQGPLQTTLDDFWCMVYQERAKTILMLCRPSEEGKLKCAVYWPEKGGKLQLKTVTVEHIGEEATEFDTLLFKVTLNEPSKGAADEGLIVKQHRWSMWPDRGIPSHENSIVPLKLLEYVRSEKAPCIVHCSAGIGRTGTVIAIEMGIQRINRCRRVDLCEIVKDLRKQRAQCIQTEVQYLYVGRVLVEYVLSRKEKLPDDTRQAAEDFLKEYDLLRKKQVDM</sequence>
<evidence type="ECO:0000313" key="4">
    <source>
        <dbReference type="WBParaSite" id="SMUV_0000995001-mRNA-1"/>
    </source>
</evidence>
<dbReference type="CDD" id="cd00047">
    <property type="entry name" value="PTPc"/>
    <property type="match status" value="1"/>
</dbReference>
<keyword evidence="3" id="KW-1185">Reference proteome</keyword>
<dbReference type="InterPro" id="IPR016130">
    <property type="entry name" value="Tyr_Pase_AS"/>
</dbReference>
<organism evidence="3 4">
    <name type="scientific">Syphacia muris</name>
    <dbReference type="NCBI Taxonomy" id="451379"/>
    <lineage>
        <taxon>Eukaryota</taxon>
        <taxon>Metazoa</taxon>
        <taxon>Ecdysozoa</taxon>
        <taxon>Nematoda</taxon>
        <taxon>Chromadorea</taxon>
        <taxon>Rhabditida</taxon>
        <taxon>Spirurina</taxon>
        <taxon>Oxyuridomorpha</taxon>
        <taxon>Oxyuroidea</taxon>
        <taxon>Oxyuridae</taxon>
        <taxon>Syphacia</taxon>
    </lineage>
</organism>
<dbReference type="STRING" id="451379.A0A0N5AYB3"/>
<feature type="domain" description="Tyrosine specific protein phosphatases" evidence="2">
    <location>
        <begin position="246"/>
        <end position="313"/>
    </location>
</feature>
<protein>
    <submittedName>
        <fullName evidence="4">Protein-tyrosine phosphatase</fullName>
    </submittedName>
</protein>
<evidence type="ECO:0000259" key="2">
    <source>
        <dbReference type="PROSITE" id="PS50056"/>
    </source>
</evidence>
<dbReference type="SMART" id="SM00404">
    <property type="entry name" value="PTPc_motif"/>
    <property type="match status" value="1"/>
</dbReference>
<dbReference type="GO" id="GO:0004725">
    <property type="term" value="F:protein tyrosine phosphatase activity"/>
    <property type="evidence" value="ECO:0007669"/>
    <property type="project" value="InterPro"/>
</dbReference>
<dbReference type="PROSITE" id="PS00383">
    <property type="entry name" value="TYR_PHOSPHATASE_1"/>
    <property type="match status" value="1"/>
</dbReference>
<name>A0A0N5AYB3_9BILA</name>
<dbReference type="Gene3D" id="3.90.190.10">
    <property type="entry name" value="Protein tyrosine phosphatase superfamily"/>
    <property type="match status" value="1"/>
</dbReference>
<dbReference type="PROSITE" id="PS50056">
    <property type="entry name" value="TYR_PHOSPHATASE_2"/>
    <property type="match status" value="1"/>
</dbReference>
<dbReference type="InterPro" id="IPR052782">
    <property type="entry name" value="Oocyte-zygote_transition_reg"/>
</dbReference>
<dbReference type="Pfam" id="PF00102">
    <property type="entry name" value="Y_phosphatase"/>
    <property type="match status" value="1"/>
</dbReference>
<dbReference type="SMART" id="SM00194">
    <property type="entry name" value="PTPc"/>
    <property type="match status" value="1"/>
</dbReference>
<dbReference type="SUPFAM" id="SSF52799">
    <property type="entry name" value="(Phosphotyrosine protein) phosphatases II"/>
    <property type="match status" value="1"/>
</dbReference>
<reference evidence="4" key="1">
    <citation type="submission" date="2017-02" db="UniProtKB">
        <authorList>
            <consortium name="WormBaseParasite"/>
        </authorList>
    </citation>
    <scope>IDENTIFICATION</scope>
</reference>
<proteinExistence type="predicted"/>
<dbReference type="InterPro" id="IPR000242">
    <property type="entry name" value="PTP_cat"/>
</dbReference>
<feature type="domain" description="Tyrosine-protein phosphatase" evidence="1">
    <location>
        <begin position="89"/>
        <end position="322"/>
    </location>
</feature>